<reference evidence="2" key="1">
    <citation type="submission" date="2012-06" db="EMBL/GenBank/DDBJ databases">
        <title>Complete sequence of chromosome of Desulfomonile tiedjei DSM 6799.</title>
        <authorList>
            <person name="Lucas S."/>
            <person name="Copeland A."/>
            <person name="Lapidus A."/>
            <person name="Glavina del Rio T."/>
            <person name="Dalin E."/>
            <person name="Tice H."/>
            <person name="Bruce D."/>
            <person name="Goodwin L."/>
            <person name="Pitluck S."/>
            <person name="Peters L."/>
            <person name="Ovchinnikova G."/>
            <person name="Zeytun A."/>
            <person name="Lu M."/>
            <person name="Kyrpides N."/>
            <person name="Mavromatis K."/>
            <person name="Ivanova N."/>
            <person name="Brettin T."/>
            <person name="Detter J.C."/>
            <person name="Han C."/>
            <person name="Larimer F."/>
            <person name="Land M."/>
            <person name="Hauser L."/>
            <person name="Markowitz V."/>
            <person name="Cheng J.-F."/>
            <person name="Hugenholtz P."/>
            <person name="Woyke T."/>
            <person name="Wu D."/>
            <person name="Spring S."/>
            <person name="Schroeder M."/>
            <person name="Brambilla E."/>
            <person name="Klenk H.-P."/>
            <person name="Eisen J.A."/>
        </authorList>
    </citation>
    <scope>NUCLEOTIDE SEQUENCE [LARGE SCALE GENOMIC DNA]</scope>
    <source>
        <strain evidence="2">ATCC 49306 / DSM 6799 / DCB-1</strain>
    </source>
</reference>
<dbReference type="HOGENOM" id="CLU_074757_1_0_7"/>
<dbReference type="AlphaFoldDB" id="I4CAR6"/>
<dbReference type="Proteomes" id="UP000006055">
    <property type="component" value="Chromosome"/>
</dbReference>
<dbReference type="InterPro" id="IPR003374">
    <property type="entry name" value="ApbE-like_sf"/>
</dbReference>
<name>I4CAR6_DESTA</name>
<accession>I4CAR6</accession>
<sequence>MPSIYDIYERKNYRNRIPLPQSVSFEVEVRETNLYIQAHSDLTAKAKDSVFRYRYQIEEYLRQHPAFRETPVPIQIYASAPEIVRYTDLSCRCTGIAPMSCLGGAIADFVGRDLSADSANIVVSSGGDSFIRSAHPLEIRIYAEGAPAHDKLILAMPAYKHCFGISTFVPGGGVHSVTVISRSASWASAFASDIGSRLAGGEKLASVMNRAADYTDVGGVILIIGDKIVVGGELVLRSVNGQTNINSRAAE</sequence>
<dbReference type="SUPFAM" id="SSF143631">
    <property type="entry name" value="ApbE-like"/>
    <property type="match status" value="1"/>
</dbReference>
<dbReference type="RefSeq" id="WP_014811783.1">
    <property type="nucleotide sequence ID" value="NC_018025.1"/>
</dbReference>
<keyword evidence="2" id="KW-1185">Reference proteome</keyword>
<organism evidence="1 2">
    <name type="scientific">Desulfomonile tiedjei (strain ATCC 49306 / DSM 6799 / DCB-1)</name>
    <dbReference type="NCBI Taxonomy" id="706587"/>
    <lineage>
        <taxon>Bacteria</taxon>
        <taxon>Pseudomonadati</taxon>
        <taxon>Thermodesulfobacteriota</taxon>
        <taxon>Desulfomonilia</taxon>
        <taxon>Desulfomonilales</taxon>
        <taxon>Desulfomonilaceae</taxon>
        <taxon>Desulfomonile</taxon>
    </lineage>
</organism>
<dbReference type="KEGG" id="dti:Desti_4017"/>
<dbReference type="eggNOG" id="COG2122">
    <property type="taxonomic scope" value="Bacteria"/>
</dbReference>
<evidence type="ECO:0000313" key="2">
    <source>
        <dbReference type="Proteomes" id="UP000006055"/>
    </source>
</evidence>
<proteinExistence type="predicted"/>
<dbReference type="OrthoDB" id="9787842at2"/>
<protein>
    <submittedName>
        <fullName evidence="1">Uncharacterized protein</fullName>
    </submittedName>
</protein>
<evidence type="ECO:0000313" key="1">
    <source>
        <dbReference type="EMBL" id="AFM26657.1"/>
    </source>
</evidence>
<dbReference type="EMBL" id="CP003360">
    <property type="protein sequence ID" value="AFM26657.1"/>
    <property type="molecule type" value="Genomic_DNA"/>
</dbReference>
<dbReference type="Gene3D" id="3.10.520.10">
    <property type="entry name" value="ApbE-like domains"/>
    <property type="match status" value="1"/>
</dbReference>
<dbReference type="STRING" id="706587.Desti_4017"/>
<gene>
    <name evidence="1" type="ordered locus">Desti_4017</name>
</gene>